<dbReference type="EMBL" id="BJYM01000005">
    <property type="protein sequence ID" value="GEN86652.1"/>
    <property type="molecule type" value="Genomic_DNA"/>
</dbReference>
<organism evidence="11 12">
    <name type="scientific">Oceanobacillus sojae</name>
    <dbReference type="NCBI Taxonomy" id="582851"/>
    <lineage>
        <taxon>Bacteria</taxon>
        <taxon>Bacillati</taxon>
        <taxon>Bacillota</taxon>
        <taxon>Bacilli</taxon>
        <taxon>Bacillales</taxon>
        <taxon>Bacillaceae</taxon>
        <taxon>Oceanobacillus</taxon>
    </lineage>
</organism>
<keyword evidence="6" id="KW-1278">Translocase</keyword>
<keyword evidence="10" id="KW-0066">ATP synthesis</keyword>
<dbReference type="RefSeq" id="WP_186813575.1">
    <property type="nucleotide sequence ID" value="NZ_BJYM01000005.1"/>
</dbReference>
<keyword evidence="9" id="KW-0139">CF(1)</keyword>
<keyword evidence="12" id="KW-1185">Reference proteome</keyword>
<dbReference type="AlphaFoldDB" id="A0A511ZGV1"/>
<evidence type="ECO:0000256" key="2">
    <source>
        <dbReference type="ARBA" id="ARBA00008936"/>
    </source>
</evidence>
<evidence type="ECO:0000313" key="11">
    <source>
        <dbReference type="EMBL" id="GEN86652.1"/>
    </source>
</evidence>
<comment type="caution">
    <text evidence="11">The sequence shown here is derived from an EMBL/GenBank/DDBJ whole genome shotgun (WGS) entry which is preliminary data.</text>
</comment>
<keyword evidence="7" id="KW-0406">Ion transport</keyword>
<evidence type="ECO:0000256" key="3">
    <source>
        <dbReference type="ARBA" id="ARBA00022448"/>
    </source>
</evidence>
<keyword evidence="3" id="KW-0813">Transport</keyword>
<dbReference type="GO" id="GO:0045259">
    <property type="term" value="C:proton-transporting ATP synthase complex"/>
    <property type="evidence" value="ECO:0007669"/>
    <property type="project" value="UniProtKB-KW"/>
</dbReference>
<dbReference type="SUPFAM" id="SSF52540">
    <property type="entry name" value="P-loop containing nucleoside triphosphate hydrolases"/>
    <property type="match status" value="1"/>
</dbReference>
<reference evidence="11 12" key="1">
    <citation type="submission" date="2019-07" db="EMBL/GenBank/DDBJ databases">
        <title>Whole genome shotgun sequence of Oceanobacillus sojae NBRC 105379.</title>
        <authorList>
            <person name="Hosoyama A."/>
            <person name="Uohara A."/>
            <person name="Ohji S."/>
            <person name="Ichikawa N."/>
        </authorList>
    </citation>
    <scope>NUCLEOTIDE SEQUENCE [LARGE SCALE GENOMIC DNA]</scope>
    <source>
        <strain evidence="11 12">NBRC 105379</strain>
    </source>
</reference>
<keyword evidence="8" id="KW-0472">Membrane</keyword>
<evidence type="ECO:0000313" key="12">
    <source>
        <dbReference type="Proteomes" id="UP000321558"/>
    </source>
</evidence>
<comment type="similarity">
    <text evidence="2">Belongs to the ATPase alpha/beta chains family.</text>
</comment>
<evidence type="ECO:0000256" key="6">
    <source>
        <dbReference type="ARBA" id="ARBA00022967"/>
    </source>
</evidence>
<dbReference type="GO" id="GO:0046933">
    <property type="term" value="F:proton-transporting ATP synthase activity, rotational mechanism"/>
    <property type="evidence" value="ECO:0007669"/>
    <property type="project" value="TreeGrafter"/>
</dbReference>
<dbReference type="SUPFAM" id="SSF47917">
    <property type="entry name" value="C-terminal domain of alpha and beta subunits of F1 ATP synthase"/>
    <property type="match status" value="1"/>
</dbReference>
<keyword evidence="5" id="KW-0067">ATP-binding</keyword>
<dbReference type="InterPro" id="IPR020003">
    <property type="entry name" value="ATPase_a/bsu_AS"/>
</dbReference>
<evidence type="ECO:0000256" key="9">
    <source>
        <dbReference type="ARBA" id="ARBA00023196"/>
    </source>
</evidence>
<gene>
    <name evidence="11" type="ORF">OSO01_13910</name>
</gene>
<dbReference type="Proteomes" id="UP000321558">
    <property type="component" value="Unassembled WGS sequence"/>
</dbReference>
<keyword evidence="4" id="KW-0547">Nucleotide-binding</keyword>
<dbReference type="PANTHER" id="PTHR15184">
    <property type="entry name" value="ATP SYNTHASE"/>
    <property type="match status" value="1"/>
</dbReference>
<evidence type="ECO:0000256" key="1">
    <source>
        <dbReference type="ARBA" id="ARBA00004370"/>
    </source>
</evidence>
<proteinExistence type="inferred from homology"/>
<dbReference type="GO" id="GO:0005524">
    <property type="term" value="F:ATP binding"/>
    <property type="evidence" value="ECO:0007669"/>
    <property type="project" value="UniProtKB-KW"/>
</dbReference>
<accession>A0A511ZGV1</accession>
<evidence type="ECO:0000256" key="5">
    <source>
        <dbReference type="ARBA" id="ARBA00022840"/>
    </source>
</evidence>
<dbReference type="PANTHER" id="PTHR15184:SF71">
    <property type="entry name" value="ATP SYNTHASE SUBUNIT BETA, MITOCHONDRIAL"/>
    <property type="match status" value="1"/>
</dbReference>
<name>A0A511ZGV1_9BACI</name>
<dbReference type="Gene3D" id="1.10.1140.10">
    <property type="entry name" value="Bovine Mitochondrial F1-atpase, Atp Synthase Beta Chain, Chain D, domain 3"/>
    <property type="match status" value="1"/>
</dbReference>
<comment type="subcellular location">
    <subcellularLocation>
        <location evidence="1">Membrane</location>
    </subcellularLocation>
</comment>
<evidence type="ECO:0000256" key="4">
    <source>
        <dbReference type="ARBA" id="ARBA00022741"/>
    </source>
</evidence>
<evidence type="ECO:0000256" key="8">
    <source>
        <dbReference type="ARBA" id="ARBA00023136"/>
    </source>
</evidence>
<dbReference type="InterPro" id="IPR024034">
    <property type="entry name" value="ATPase_F1/V1_b/a_C"/>
</dbReference>
<protein>
    <submittedName>
        <fullName evidence="11">Uncharacterized protein</fullName>
    </submittedName>
</protein>
<dbReference type="InterPro" id="IPR027417">
    <property type="entry name" value="P-loop_NTPase"/>
</dbReference>
<evidence type="ECO:0000256" key="7">
    <source>
        <dbReference type="ARBA" id="ARBA00023065"/>
    </source>
</evidence>
<evidence type="ECO:0000256" key="10">
    <source>
        <dbReference type="ARBA" id="ARBA00023310"/>
    </source>
</evidence>
<dbReference type="InterPro" id="IPR050053">
    <property type="entry name" value="ATPase_alpha/beta_chains"/>
</dbReference>
<dbReference type="PROSITE" id="PS00152">
    <property type="entry name" value="ATPASE_ALPHA_BETA"/>
    <property type="match status" value="1"/>
</dbReference>
<dbReference type="Gene3D" id="3.40.50.300">
    <property type="entry name" value="P-loop containing nucleotide triphosphate hydrolases"/>
    <property type="match status" value="1"/>
</dbReference>
<sequence>MDPLTIRLNTTFLRSRVPNLTVAAKNAGLRPATVSNLCTGKIPLGRAEIRTIVLLAKLANCSVDDLIIIEDYSKKIETGIKTIDLFAPLVLNSTVGLIARPDMGQLALLAEVFHRLKNNSFKTITLTPKQEDPGLKDLLHESDYIAAGFEEIAVLLSDEWKNKNILLVVDRAHVISGELGDFNQNLQLKEVLSLTTFLMDLSGEAPDEDLPFGPLDTIWQFDAELVAQKYYPAIHPLFSISESYPLDKKQNRLQQDARKTLRRYRELRALYAIRGYEKMSKKEKNDFTRGQKLEAYLTQPFFIAEPYTGQKGCFVKIVALFNDINKILTEDLAELEASSLLYKGDLDTVV</sequence>